<evidence type="ECO:0000313" key="2">
    <source>
        <dbReference type="Proteomes" id="UP000295252"/>
    </source>
</evidence>
<proteinExistence type="predicted"/>
<reference evidence="2" key="1">
    <citation type="journal article" date="2014" name="Science">
        <title>The coffee genome provides insight into the convergent evolution of caffeine biosynthesis.</title>
        <authorList>
            <person name="Denoeud F."/>
            <person name="Carretero-Paulet L."/>
            <person name="Dereeper A."/>
            <person name="Droc G."/>
            <person name="Guyot R."/>
            <person name="Pietrella M."/>
            <person name="Zheng C."/>
            <person name="Alberti A."/>
            <person name="Anthony F."/>
            <person name="Aprea G."/>
            <person name="Aury J.M."/>
            <person name="Bento P."/>
            <person name="Bernard M."/>
            <person name="Bocs S."/>
            <person name="Campa C."/>
            <person name="Cenci A."/>
            <person name="Combes M.C."/>
            <person name="Crouzillat D."/>
            <person name="Da Silva C."/>
            <person name="Daddiego L."/>
            <person name="De Bellis F."/>
            <person name="Dussert S."/>
            <person name="Garsmeur O."/>
            <person name="Gayraud T."/>
            <person name="Guignon V."/>
            <person name="Jahn K."/>
            <person name="Jamilloux V."/>
            <person name="Joet T."/>
            <person name="Labadie K."/>
            <person name="Lan T."/>
            <person name="Leclercq J."/>
            <person name="Lepelley M."/>
            <person name="Leroy T."/>
            <person name="Li L.T."/>
            <person name="Librado P."/>
            <person name="Lopez L."/>
            <person name="Munoz A."/>
            <person name="Noel B."/>
            <person name="Pallavicini A."/>
            <person name="Perrotta G."/>
            <person name="Poncet V."/>
            <person name="Pot D."/>
            <person name="Priyono X."/>
            <person name="Rigoreau M."/>
            <person name="Rouard M."/>
            <person name="Rozas J."/>
            <person name="Tranchant-Dubreuil C."/>
            <person name="VanBuren R."/>
            <person name="Zhang Q."/>
            <person name="Andrade A.C."/>
            <person name="Argout X."/>
            <person name="Bertrand B."/>
            <person name="de Kochko A."/>
            <person name="Graziosi G."/>
            <person name="Henry R.J."/>
            <person name="Jayarama X."/>
            <person name="Ming R."/>
            <person name="Nagai C."/>
            <person name="Rounsley S."/>
            <person name="Sankoff D."/>
            <person name="Giuliano G."/>
            <person name="Albert V.A."/>
            <person name="Wincker P."/>
            <person name="Lashermes P."/>
        </authorList>
    </citation>
    <scope>NUCLEOTIDE SEQUENCE [LARGE SCALE GENOMIC DNA]</scope>
    <source>
        <strain evidence="2">cv. DH200-94</strain>
    </source>
</reference>
<name>A0A068VID0_COFCA</name>
<gene>
    <name evidence="1" type="ORF">GSCOC_T00001274001</name>
</gene>
<keyword evidence="2" id="KW-1185">Reference proteome</keyword>
<dbReference type="OMA" id="YFIHQTW"/>
<dbReference type="Proteomes" id="UP000295252">
    <property type="component" value="Unassembled WGS sequence"/>
</dbReference>
<organism evidence="1 2">
    <name type="scientific">Coffea canephora</name>
    <name type="common">Robusta coffee</name>
    <dbReference type="NCBI Taxonomy" id="49390"/>
    <lineage>
        <taxon>Eukaryota</taxon>
        <taxon>Viridiplantae</taxon>
        <taxon>Streptophyta</taxon>
        <taxon>Embryophyta</taxon>
        <taxon>Tracheophyta</taxon>
        <taxon>Spermatophyta</taxon>
        <taxon>Magnoliopsida</taxon>
        <taxon>eudicotyledons</taxon>
        <taxon>Gunneridae</taxon>
        <taxon>Pentapetalae</taxon>
        <taxon>asterids</taxon>
        <taxon>lamiids</taxon>
        <taxon>Gentianales</taxon>
        <taxon>Rubiaceae</taxon>
        <taxon>Ixoroideae</taxon>
        <taxon>Gardenieae complex</taxon>
        <taxon>Bertiereae - Coffeeae clade</taxon>
        <taxon>Coffeeae</taxon>
        <taxon>Coffea</taxon>
    </lineage>
</organism>
<accession>A0A068VID0</accession>
<dbReference type="EMBL" id="HG740311">
    <property type="protein sequence ID" value="CDP20466.1"/>
    <property type="molecule type" value="Genomic_DNA"/>
</dbReference>
<dbReference type="InParanoid" id="A0A068VID0"/>
<evidence type="ECO:0000313" key="1">
    <source>
        <dbReference type="EMBL" id="CDP20466.1"/>
    </source>
</evidence>
<protein>
    <submittedName>
        <fullName evidence="1">DH200=94 genomic scaffold, scaffold_1227</fullName>
    </submittedName>
</protein>
<sequence length="63" mass="7352">MPERRAGNDPLLSWQLGSRATRAVNHALVKRSYFIHQTWFPVSLELKDTEVRAYRTDPVQVRS</sequence>
<dbReference type="AlphaFoldDB" id="A0A068VID0"/>
<dbReference type="Gramene" id="CDP20466">
    <property type="protein sequence ID" value="CDP20466"/>
    <property type="gene ID" value="GSCOC_T00001274001"/>
</dbReference>
<dbReference type="OrthoDB" id="1435725at2759"/>